<keyword evidence="3 8" id="KW-0235">DNA replication</keyword>
<sequence length="464" mass="52092">MGSDVWDAVQAKLESAIGGSHYTAWIAPLRFLGLDDGVLTLSVPTSFAGSWVQRHYGDIILRVLSDTAPEVRRLSFAAEKTAALRDPRERAAANGPADSLAMPSGRRPAPRAPMQEEGVKLDPTFTFANFVVGKTNEIAHAAARRIADGGELLFNPLFFYSDVGLGKTHLMHAIGWALRERDPDTRVLYMTAEHFMWRFIQSLQSRTTMDFKQMFRSVDVLMVDEIQFIAGKNNTQEEFFHTFNVLVDQGKQIVLSGDKAPGDITGLEQRIVSRMHSGLVCNIHPTSYELRVGILQRKFAEKRRQFPGVEIGDDILDFLATRVTGNVRELDGALNRLLVEGSLIGDLSLGVAEDILSDLVRVSDWRPSVEHIQRVVAEHYNLRMSDFLSTNRARIYARPRQVAMLLARELTDRSLKEIAFRFKKRDHTTVKHAISQISSLEQSDAQVREDLALLRRALKLRSAA</sequence>
<reference evidence="15 16" key="1">
    <citation type="submission" date="2019-03" db="EMBL/GenBank/DDBJ databases">
        <title>Primorskyibacter sp. SS33 isolated from sediments.</title>
        <authorList>
            <person name="Xunke S."/>
        </authorList>
    </citation>
    <scope>NUCLEOTIDE SEQUENCE [LARGE SCALE GENOMIC DNA]</scope>
    <source>
        <strain evidence="15 16">SS33</strain>
    </source>
</reference>
<dbReference type="SUPFAM" id="SSF48295">
    <property type="entry name" value="TrpR-like"/>
    <property type="match status" value="1"/>
</dbReference>
<keyword evidence="6 8" id="KW-0446">Lipid-binding</keyword>
<protein>
    <recommendedName>
        <fullName evidence="8 9">Chromosomal replication initiator protein DnaA</fullName>
    </recommendedName>
</protein>
<evidence type="ECO:0000256" key="12">
    <source>
        <dbReference type="SAM" id="MobiDB-lite"/>
    </source>
</evidence>
<evidence type="ECO:0000256" key="9">
    <source>
        <dbReference type="NCBIfam" id="TIGR00362"/>
    </source>
</evidence>
<dbReference type="PROSITE" id="PS01008">
    <property type="entry name" value="DNAA"/>
    <property type="match status" value="1"/>
</dbReference>
<evidence type="ECO:0000256" key="4">
    <source>
        <dbReference type="ARBA" id="ARBA00022741"/>
    </source>
</evidence>
<dbReference type="InterPro" id="IPR027417">
    <property type="entry name" value="P-loop_NTPase"/>
</dbReference>
<dbReference type="GO" id="GO:0003688">
    <property type="term" value="F:DNA replication origin binding"/>
    <property type="evidence" value="ECO:0007669"/>
    <property type="project" value="UniProtKB-UniRule"/>
</dbReference>
<dbReference type="Pfam" id="PF08299">
    <property type="entry name" value="Bac_DnaA_C"/>
    <property type="match status" value="1"/>
</dbReference>
<comment type="caution">
    <text evidence="15">The sequence shown here is derived from an EMBL/GenBank/DDBJ whole genome shotgun (WGS) entry which is preliminary data.</text>
</comment>
<evidence type="ECO:0000256" key="7">
    <source>
        <dbReference type="ARBA" id="ARBA00023125"/>
    </source>
</evidence>
<dbReference type="InterPro" id="IPR020591">
    <property type="entry name" value="Chromosome_initiator_DnaA-like"/>
</dbReference>
<feature type="region of interest" description="Domain IV, binds dsDNA" evidence="8">
    <location>
        <begin position="342"/>
        <end position="464"/>
    </location>
</feature>
<dbReference type="Gene3D" id="3.40.50.300">
    <property type="entry name" value="P-loop containing nucleotide triphosphate hydrolases"/>
    <property type="match status" value="1"/>
</dbReference>
<evidence type="ECO:0000256" key="10">
    <source>
        <dbReference type="RuleBase" id="RU000577"/>
    </source>
</evidence>
<dbReference type="FunFam" id="3.40.50.300:FF:000668">
    <property type="entry name" value="Chromosomal replication initiator protein DnaA"/>
    <property type="match status" value="1"/>
</dbReference>
<evidence type="ECO:0000256" key="3">
    <source>
        <dbReference type="ARBA" id="ARBA00022705"/>
    </source>
</evidence>
<comment type="similarity">
    <text evidence="1 8 11">Belongs to the DnaA family.</text>
</comment>
<dbReference type="GO" id="GO:0005737">
    <property type="term" value="C:cytoplasm"/>
    <property type="evidence" value="ECO:0007669"/>
    <property type="project" value="UniProtKB-SubCell"/>
</dbReference>
<dbReference type="NCBIfam" id="TIGR00362">
    <property type="entry name" value="DnaA"/>
    <property type="match status" value="1"/>
</dbReference>
<dbReference type="CDD" id="cd00009">
    <property type="entry name" value="AAA"/>
    <property type="match status" value="1"/>
</dbReference>
<dbReference type="Gene3D" id="3.30.300.180">
    <property type="match status" value="1"/>
</dbReference>
<feature type="binding site" evidence="8">
    <location>
        <position position="166"/>
    </location>
    <ligand>
        <name>ATP</name>
        <dbReference type="ChEBI" id="CHEBI:30616"/>
    </ligand>
</feature>
<comment type="caution">
    <text evidence="8">Lacks conserved residue(s) required for the propagation of feature annotation.</text>
</comment>
<feature type="domain" description="AAA+ ATPase" evidence="13">
    <location>
        <begin position="153"/>
        <end position="310"/>
    </location>
</feature>
<dbReference type="HAMAP" id="MF_00377">
    <property type="entry name" value="DnaA_bact"/>
    <property type="match status" value="1"/>
</dbReference>
<dbReference type="AlphaFoldDB" id="A0A4V6PP85"/>
<dbReference type="InterPro" id="IPR018312">
    <property type="entry name" value="Chromosome_initiator_DnaA_CS"/>
</dbReference>
<evidence type="ECO:0000313" key="15">
    <source>
        <dbReference type="EMBL" id="TDL81539.1"/>
    </source>
</evidence>
<dbReference type="SMART" id="SM00382">
    <property type="entry name" value="AAA"/>
    <property type="match status" value="1"/>
</dbReference>
<dbReference type="EMBL" id="SNAA01000004">
    <property type="protein sequence ID" value="TDL81539.1"/>
    <property type="molecule type" value="Genomic_DNA"/>
</dbReference>
<dbReference type="GO" id="GO:0006275">
    <property type="term" value="P:regulation of DNA replication"/>
    <property type="evidence" value="ECO:0007669"/>
    <property type="project" value="UniProtKB-UniRule"/>
</dbReference>
<keyword evidence="4 8" id="KW-0547">Nucleotide-binding</keyword>
<dbReference type="PANTHER" id="PTHR30050">
    <property type="entry name" value="CHROMOSOMAL REPLICATION INITIATOR PROTEIN DNAA"/>
    <property type="match status" value="1"/>
</dbReference>
<dbReference type="InterPro" id="IPR024633">
    <property type="entry name" value="DnaA_N_dom"/>
</dbReference>
<dbReference type="GO" id="GO:0005886">
    <property type="term" value="C:plasma membrane"/>
    <property type="evidence" value="ECO:0007669"/>
    <property type="project" value="TreeGrafter"/>
</dbReference>
<keyword evidence="7 8" id="KW-0238">DNA-binding</keyword>
<dbReference type="Gene3D" id="1.10.1750.10">
    <property type="match status" value="1"/>
</dbReference>
<dbReference type="GO" id="GO:0005524">
    <property type="term" value="F:ATP binding"/>
    <property type="evidence" value="ECO:0007669"/>
    <property type="project" value="UniProtKB-UniRule"/>
</dbReference>
<dbReference type="InterPro" id="IPR013159">
    <property type="entry name" value="DnaA_C"/>
</dbReference>
<keyword evidence="16" id="KW-1185">Reference proteome</keyword>
<gene>
    <name evidence="8 15" type="primary">dnaA</name>
    <name evidence="15" type="ORF">E2L08_05315</name>
</gene>
<evidence type="ECO:0000256" key="1">
    <source>
        <dbReference type="ARBA" id="ARBA00006583"/>
    </source>
</evidence>
<feature type="region of interest" description="Disordered" evidence="12">
    <location>
        <begin position="85"/>
        <end position="114"/>
    </location>
</feature>
<evidence type="ECO:0000256" key="5">
    <source>
        <dbReference type="ARBA" id="ARBA00022840"/>
    </source>
</evidence>
<dbReference type="PANTHER" id="PTHR30050:SF2">
    <property type="entry name" value="CHROMOSOMAL REPLICATION INITIATOR PROTEIN DNAA"/>
    <property type="match status" value="1"/>
</dbReference>
<feature type="binding site" evidence="8">
    <location>
        <position position="164"/>
    </location>
    <ligand>
        <name>ATP</name>
        <dbReference type="ChEBI" id="CHEBI:30616"/>
    </ligand>
</feature>
<dbReference type="Pfam" id="PF00308">
    <property type="entry name" value="Bac_DnaA"/>
    <property type="match status" value="1"/>
</dbReference>
<comment type="subcellular location">
    <subcellularLocation>
        <location evidence="8">Cytoplasm</location>
    </subcellularLocation>
</comment>
<evidence type="ECO:0000259" key="14">
    <source>
        <dbReference type="SMART" id="SM00760"/>
    </source>
</evidence>
<dbReference type="InterPro" id="IPR003593">
    <property type="entry name" value="AAA+_ATPase"/>
</dbReference>
<feature type="domain" description="Chromosomal replication initiator DnaA C-terminal" evidence="14">
    <location>
        <begin position="368"/>
        <end position="437"/>
    </location>
</feature>
<accession>A0A4V6PP85</accession>
<keyword evidence="2 8" id="KW-0963">Cytoplasm</keyword>
<dbReference type="OrthoDB" id="9807019at2"/>
<dbReference type="GO" id="GO:0008289">
    <property type="term" value="F:lipid binding"/>
    <property type="evidence" value="ECO:0007669"/>
    <property type="project" value="UniProtKB-KW"/>
</dbReference>
<evidence type="ECO:0000256" key="11">
    <source>
        <dbReference type="RuleBase" id="RU004227"/>
    </source>
</evidence>
<organism evidence="15 16">
    <name type="scientific">Palleronia sediminis</name>
    <dbReference type="NCBI Taxonomy" id="2547833"/>
    <lineage>
        <taxon>Bacteria</taxon>
        <taxon>Pseudomonadati</taxon>
        <taxon>Pseudomonadota</taxon>
        <taxon>Alphaproteobacteria</taxon>
        <taxon>Rhodobacterales</taxon>
        <taxon>Roseobacteraceae</taxon>
        <taxon>Palleronia</taxon>
    </lineage>
</organism>
<name>A0A4V6PP85_9RHOB</name>
<evidence type="ECO:0000256" key="2">
    <source>
        <dbReference type="ARBA" id="ARBA00022490"/>
    </source>
</evidence>
<dbReference type="RefSeq" id="WP_133396026.1">
    <property type="nucleotide sequence ID" value="NZ_SNAA01000004.1"/>
</dbReference>
<dbReference type="Proteomes" id="UP000295701">
    <property type="component" value="Unassembled WGS sequence"/>
</dbReference>
<keyword evidence="5 8" id="KW-0067">ATP-binding</keyword>
<dbReference type="InterPro" id="IPR013317">
    <property type="entry name" value="DnaA_dom"/>
</dbReference>
<dbReference type="GO" id="GO:0006270">
    <property type="term" value="P:DNA replication initiation"/>
    <property type="evidence" value="ECO:0007669"/>
    <property type="project" value="UniProtKB-UniRule"/>
</dbReference>
<evidence type="ECO:0000313" key="16">
    <source>
        <dbReference type="Proteomes" id="UP000295701"/>
    </source>
</evidence>
<dbReference type="InterPro" id="IPR010921">
    <property type="entry name" value="Trp_repressor/repl_initiator"/>
</dbReference>
<feature type="binding site" evidence="8">
    <location>
        <position position="167"/>
    </location>
    <ligand>
        <name>ATP</name>
        <dbReference type="ChEBI" id="CHEBI:30616"/>
    </ligand>
</feature>
<comment type="domain">
    <text evidence="8">Domain I is involved in oligomerization and binding regulators, domain II is flexibile and of varying length in different bacteria, domain III forms the AAA+ region, while domain IV binds dsDNA.</text>
</comment>
<evidence type="ECO:0000256" key="6">
    <source>
        <dbReference type="ARBA" id="ARBA00023121"/>
    </source>
</evidence>
<dbReference type="SMART" id="SM00760">
    <property type="entry name" value="Bac_DnaA_C"/>
    <property type="match status" value="1"/>
</dbReference>
<dbReference type="PRINTS" id="PR00051">
    <property type="entry name" value="DNAA"/>
</dbReference>
<evidence type="ECO:0000256" key="8">
    <source>
        <dbReference type="HAMAP-Rule" id="MF_00377"/>
    </source>
</evidence>
<dbReference type="Pfam" id="PF11638">
    <property type="entry name" value="DnaA_N"/>
    <property type="match status" value="1"/>
</dbReference>
<feature type="binding site" evidence="8">
    <location>
        <position position="168"/>
    </location>
    <ligand>
        <name>ATP</name>
        <dbReference type="ChEBI" id="CHEBI:30616"/>
    </ligand>
</feature>
<dbReference type="InterPro" id="IPR038454">
    <property type="entry name" value="DnaA_N_sf"/>
</dbReference>
<dbReference type="InterPro" id="IPR001957">
    <property type="entry name" value="Chromosome_initiator_DnaA"/>
</dbReference>
<proteinExistence type="inferred from homology"/>
<feature type="region of interest" description="Domain I, interacts with DnaA modulators" evidence="8">
    <location>
        <begin position="1"/>
        <end position="92"/>
    </location>
</feature>
<dbReference type="SUPFAM" id="SSF52540">
    <property type="entry name" value="P-loop containing nucleoside triphosphate hydrolases"/>
    <property type="match status" value="1"/>
</dbReference>
<evidence type="ECO:0000259" key="13">
    <source>
        <dbReference type="SMART" id="SM00382"/>
    </source>
</evidence>
<comment type="subunit">
    <text evidence="8">Oligomerizes as a right-handed, spiral filament on DNA at oriC.</text>
</comment>
<comment type="function">
    <text evidence="8 10">Plays an essential role in the initiation and regulation of chromosomal replication. ATP-DnaA binds to the origin of replication (oriC) to initiate formation of the DNA replication initiation complex once per cell cycle. Binds the DnaA box (a 9 base pair repeat at the origin) and separates the double-stranded (ds)DNA. Forms a right-handed helical filament on oriC DNA; dsDNA binds to the exterior of the filament while single-stranded (ss)DNA is stabiized in the filament's interior. The ATP-DnaA-oriC complex binds and stabilizes one strand of the AT-rich DNA unwinding element (DUE), permitting loading of DNA polymerase. After initiation quickly degrades to an ADP-DnaA complex that is not apt for DNA replication. Binds acidic phospholipids.</text>
</comment>
<dbReference type="Gene3D" id="1.10.8.60">
    <property type="match status" value="1"/>
</dbReference>
<dbReference type="CDD" id="cd06571">
    <property type="entry name" value="Bac_DnaA_C"/>
    <property type="match status" value="1"/>
</dbReference>